<protein>
    <submittedName>
        <fullName evidence="3 4">Secreted protein</fullName>
    </submittedName>
</protein>
<evidence type="ECO:0000313" key="5">
    <source>
        <dbReference type="WBParaSite" id="Smp_323200.1"/>
    </source>
</evidence>
<evidence type="ECO:0000313" key="2">
    <source>
        <dbReference type="Proteomes" id="UP000008854"/>
    </source>
</evidence>
<proteinExistence type="predicted"/>
<evidence type="ECO:0000256" key="1">
    <source>
        <dbReference type="SAM" id="SignalP"/>
    </source>
</evidence>
<evidence type="ECO:0000313" key="3">
    <source>
        <dbReference type="WBParaSite" id="Smp_323170.1"/>
    </source>
</evidence>
<dbReference type="WBParaSite" id="Smp_323180.1">
    <property type="protein sequence ID" value="Smp_323180.1"/>
    <property type="gene ID" value="Smp_323180"/>
</dbReference>
<dbReference type="Proteomes" id="UP000008854">
    <property type="component" value="Unassembled WGS sequence"/>
</dbReference>
<dbReference type="WBParaSite" id="Smp_323200.1">
    <property type="protein sequence ID" value="Smp_323200.1"/>
    <property type="gene ID" value="Smp_323200"/>
</dbReference>
<keyword evidence="1" id="KW-0732">Signal</keyword>
<sequence length="62" mass="6809">MQFLTLITVVLLVLFECQNPVCAEAGSDKASQIFDWIGKTIKTFSMKSDVGVGASQDKHHSH</sequence>
<keyword evidence="2" id="KW-1185">Reference proteome</keyword>
<reference evidence="3 4" key="2">
    <citation type="submission" date="2019-11" db="UniProtKB">
        <authorList>
            <consortium name="WormBaseParasite"/>
        </authorList>
    </citation>
    <scope>IDENTIFICATION</scope>
    <source>
        <strain evidence="3 4">Puerto Rican</strain>
    </source>
</reference>
<feature type="signal peptide" evidence="1">
    <location>
        <begin position="1"/>
        <end position="23"/>
    </location>
</feature>
<name>A0A5K4F7H6_SCHMA</name>
<feature type="chain" id="PRO_5041169445" evidence="1">
    <location>
        <begin position="24"/>
        <end position="62"/>
    </location>
</feature>
<dbReference type="WBParaSite" id="Smp_323170.1">
    <property type="protein sequence ID" value="Smp_323170.1"/>
    <property type="gene ID" value="Smp_323170"/>
</dbReference>
<reference evidence="2" key="1">
    <citation type="journal article" date="2012" name="PLoS Negl. Trop. Dis.">
        <title>A systematically improved high quality genome and transcriptome of the human blood fluke Schistosoma mansoni.</title>
        <authorList>
            <person name="Protasio A.V."/>
            <person name="Tsai I.J."/>
            <person name="Babbage A."/>
            <person name="Nichol S."/>
            <person name="Hunt M."/>
            <person name="Aslett M.A."/>
            <person name="De Silva N."/>
            <person name="Velarde G.S."/>
            <person name="Anderson T.J."/>
            <person name="Clark R.C."/>
            <person name="Davidson C."/>
            <person name="Dillon G.P."/>
            <person name="Holroyd N.E."/>
            <person name="LoVerde P.T."/>
            <person name="Lloyd C."/>
            <person name="McQuillan J."/>
            <person name="Oliveira G."/>
            <person name="Otto T.D."/>
            <person name="Parker-Manuel S.J."/>
            <person name="Quail M.A."/>
            <person name="Wilson R.A."/>
            <person name="Zerlotini A."/>
            <person name="Dunne D.W."/>
            <person name="Berriman M."/>
        </authorList>
    </citation>
    <scope>NUCLEOTIDE SEQUENCE [LARGE SCALE GENOMIC DNA]</scope>
    <source>
        <strain evidence="2">Puerto Rican</strain>
    </source>
</reference>
<accession>A0A5K4F7H6</accession>
<organism evidence="2 5">
    <name type="scientific">Schistosoma mansoni</name>
    <name type="common">Blood fluke</name>
    <dbReference type="NCBI Taxonomy" id="6183"/>
    <lineage>
        <taxon>Eukaryota</taxon>
        <taxon>Metazoa</taxon>
        <taxon>Spiralia</taxon>
        <taxon>Lophotrochozoa</taxon>
        <taxon>Platyhelminthes</taxon>
        <taxon>Trematoda</taxon>
        <taxon>Digenea</taxon>
        <taxon>Strigeidida</taxon>
        <taxon>Schistosomatoidea</taxon>
        <taxon>Schistosomatidae</taxon>
        <taxon>Schistosoma</taxon>
    </lineage>
</organism>
<dbReference type="AlphaFoldDB" id="A0A5K4F7H6"/>
<evidence type="ECO:0000313" key="4">
    <source>
        <dbReference type="WBParaSite" id="Smp_323180.1"/>
    </source>
</evidence>